<dbReference type="PANTHER" id="PTHR46588:SF1">
    <property type="entry name" value="SERINE_THREONINE_TYROSINE-INTERACTING PROTEIN"/>
    <property type="match status" value="1"/>
</dbReference>
<gene>
    <name evidence="1" type="ORF">SCODWIG_01740</name>
</gene>
<name>A0A376B5Z2_9ASCO</name>
<organism evidence="1 2">
    <name type="scientific">Saccharomycodes ludwigii</name>
    <dbReference type="NCBI Taxonomy" id="36035"/>
    <lineage>
        <taxon>Eukaryota</taxon>
        <taxon>Fungi</taxon>
        <taxon>Dikarya</taxon>
        <taxon>Ascomycota</taxon>
        <taxon>Saccharomycotina</taxon>
        <taxon>Saccharomycetes</taxon>
        <taxon>Saccharomycodales</taxon>
        <taxon>Saccharomycodaceae</taxon>
        <taxon>Saccharomycodes</taxon>
    </lineage>
</organism>
<dbReference type="InterPro" id="IPR052449">
    <property type="entry name" value="STYX-Interacting_Phosphatase"/>
</dbReference>
<dbReference type="GO" id="GO:0070372">
    <property type="term" value="P:regulation of ERK1 and ERK2 cascade"/>
    <property type="evidence" value="ECO:0007669"/>
    <property type="project" value="TreeGrafter"/>
</dbReference>
<dbReference type="GO" id="GO:1990444">
    <property type="term" value="F:F-box domain binding"/>
    <property type="evidence" value="ECO:0007669"/>
    <property type="project" value="TreeGrafter"/>
</dbReference>
<evidence type="ECO:0000313" key="2">
    <source>
        <dbReference type="Proteomes" id="UP000262825"/>
    </source>
</evidence>
<dbReference type="GO" id="GO:0005654">
    <property type="term" value="C:nucleoplasm"/>
    <property type="evidence" value="ECO:0007669"/>
    <property type="project" value="TreeGrafter"/>
</dbReference>
<dbReference type="InterPro" id="IPR029021">
    <property type="entry name" value="Prot-tyrosine_phosphatase-like"/>
</dbReference>
<dbReference type="Proteomes" id="UP000262825">
    <property type="component" value="Unassembled WGS sequence"/>
</dbReference>
<dbReference type="GO" id="GO:0005737">
    <property type="term" value="C:cytoplasm"/>
    <property type="evidence" value="ECO:0007669"/>
    <property type="project" value="TreeGrafter"/>
</dbReference>
<evidence type="ECO:0000313" key="1">
    <source>
        <dbReference type="EMBL" id="SSD59979.1"/>
    </source>
</evidence>
<dbReference type="EMBL" id="UFAJ01000244">
    <property type="protein sequence ID" value="SSD59979.1"/>
    <property type="molecule type" value="Genomic_DNA"/>
</dbReference>
<reference evidence="2" key="1">
    <citation type="submission" date="2018-06" db="EMBL/GenBank/DDBJ databases">
        <authorList>
            <person name="Guldener U."/>
        </authorList>
    </citation>
    <scope>NUCLEOTIDE SEQUENCE [LARGE SCALE GENOMIC DNA]</scope>
    <source>
        <strain evidence="2">UTAD17</strain>
    </source>
</reference>
<dbReference type="AlphaFoldDB" id="A0A376B5Z2"/>
<protein>
    <submittedName>
        <fullName evidence="1">Uncharacterized protein</fullName>
    </submittedName>
</protein>
<dbReference type="VEuPathDB" id="FungiDB:SCODWIG_01740"/>
<dbReference type="Gene3D" id="3.90.190.10">
    <property type="entry name" value="Protein tyrosine phosphatase superfamily"/>
    <property type="match status" value="1"/>
</dbReference>
<accession>A0A376B5Z2</accession>
<proteinExistence type="predicted"/>
<dbReference type="GO" id="GO:0062026">
    <property type="term" value="P:negative regulation of SCF-dependent proteasomal ubiquitin-dependent catabolic process"/>
    <property type="evidence" value="ECO:0007669"/>
    <property type="project" value="TreeGrafter"/>
</dbReference>
<sequence>MSFQNQYELAKILNQLEPQQLTKNVFFGPLNALTRVDFLMTNNIKFIISTGMPVYSAMKCCANIPMEKYAYVLINFDPTFSKSDYNDEKLFQIMCYNQIFSAQLSSFVNRALSTVEREEDIYNSQSINILRSNIITSDGLLKFEVFNDFITLCKSANMGNVLIVSNSGNDESLTSLLISHVMRNNCQATLQDSISYVKSLRPSVRDINESRLLMCNGLSEYIEQVKSHSWKDILRHQCYHTIKRKEDGSDKEEINLEREIMENYKRTKRLIED</sequence>
<dbReference type="PANTHER" id="PTHR46588">
    <property type="entry name" value="SERINE/THREONINE/TYROSINE-INTERACTING PROTEIN"/>
    <property type="match status" value="1"/>
</dbReference>
<dbReference type="SUPFAM" id="SSF52799">
    <property type="entry name" value="(Phosphotyrosine protein) phosphatases II"/>
    <property type="match status" value="1"/>
</dbReference>
<keyword evidence="2" id="KW-1185">Reference proteome</keyword>